<organism evidence="3 4">
    <name type="scientific">Heterodera trifolii</name>
    <dbReference type="NCBI Taxonomy" id="157864"/>
    <lineage>
        <taxon>Eukaryota</taxon>
        <taxon>Metazoa</taxon>
        <taxon>Ecdysozoa</taxon>
        <taxon>Nematoda</taxon>
        <taxon>Chromadorea</taxon>
        <taxon>Rhabditida</taxon>
        <taxon>Tylenchina</taxon>
        <taxon>Tylenchomorpha</taxon>
        <taxon>Tylenchoidea</taxon>
        <taxon>Heteroderidae</taxon>
        <taxon>Heteroderinae</taxon>
        <taxon>Heterodera</taxon>
    </lineage>
</organism>
<comment type="caution">
    <text evidence="3">The sequence shown here is derived from an EMBL/GenBank/DDBJ whole genome shotgun (WGS) entry which is preliminary data.</text>
</comment>
<proteinExistence type="predicted"/>
<evidence type="ECO:0000256" key="1">
    <source>
        <dbReference type="SAM" id="MobiDB-lite"/>
    </source>
</evidence>
<evidence type="ECO:0000313" key="4">
    <source>
        <dbReference type="Proteomes" id="UP001620626"/>
    </source>
</evidence>
<protein>
    <recommendedName>
        <fullName evidence="2">C2H2-type domain-containing protein</fullName>
    </recommendedName>
</protein>
<dbReference type="SMART" id="SM00355">
    <property type="entry name" value="ZnF_C2H2"/>
    <property type="match status" value="4"/>
</dbReference>
<accession>A0ABD2J8M2</accession>
<evidence type="ECO:0000259" key="2">
    <source>
        <dbReference type="PROSITE" id="PS00028"/>
    </source>
</evidence>
<sequence length="645" mass="72661">MTRNTNNFGSRFHMLDISSFCNTYVEAQNKKTTAGFGADAKDFTGQFLCTFQSCKKRLRNNVMFMHHIWAHVVQQKPNDEQFTNLQAEQHNANNGTNNANSKNNGTDTATGDEQLSDVIRLHMCPECLLEQPTPHRAHLHYHRVHKRGKRHLLDKKPGLLHVCNICEQVFDAKAIASHRAVHHLPDKGAQLALPYGCRFSAGVKCQFRASNRGALLRHFCVRHVGTHVVLCPFCLHTFPVPPANKRCSVVRMREFVKHMALHDGEKSLCCDLCVVKFPLSEHLLLGKHKEQQHTKHKGREPKWLQWQMQRMDLKALVPDKSRALVTCDLGIPQCVECGQIVRCLAQHLGKERRCCSFCAFATRCAPAMERHRLLSKCNAAAKAARTPILGWTSPSDTSVAQLSCVLCTSFRSVSVKALAEHMAKVHHQMPFVPNIKNNGPPLIQSASTNGKQHKQQQNIIAVVEKHLEQYTRDISKEEKHEAELFGLDTPLEKKRLEQTATDNYDDAGDKAKELASSSETTSEQCEAMHGWLSTFLPLLYVNKLNTLCAKQPQSELMRLLMAMKAQDDAEGNGGSDYGTVASHESLWTKKRATVEEEMCEFGMRMGLVLGDFPCHGSTKTFSEKRPMKNGCFKAELKDKSDQRSH</sequence>
<dbReference type="InterPro" id="IPR057618">
    <property type="entry name" value="Znf_POGZ/Z280C-D-like"/>
</dbReference>
<feature type="domain" description="C2H2-type" evidence="2">
    <location>
        <begin position="49"/>
        <end position="71"/>
    </location>
</feature>
<feature type="compositionally biased region" description="Low complexity" evidence="1">
    <location>
        <begin position="91"/>
        <end position="106"/>
    </location>
</feature>
<dbReference type="Proteomes" id="UP001620626">
    <property type="component" value="Unassembled WGS sequence"/>
</dbReference>
<name>A0ABD2J8M2_9BILA</name>
<evidence type="ECO:0000313" key="3">
    <source>
        <dbReference type="EMBL" id="KAL3086873.1"/>
    </source>
</evidence>
<dbReference type="GO" id="GO:0003677">
    <property type="term" value="F:DNA binding"/>
    <property type="evidence" value="ECO:0007669"/>
    <property type="project" value="UniProtKB-KW"/>
</dbReference>
<dbReference type="Pfam" id="PF25429">
    <property type="entry name" value="zf-POGZ"/>
    <property type="match status" value="1"/>
</dbReference>
<keyword evidence="4" id="KW-1185">Reference proteome</keyword>
<dbReference type="PROSITE" id="PS00028">
    <property type="entry name" value="ZINC_FINGER_C2H2_1"/>
    <property type="match status" value="1"/>
</dbReference>
<dbReference type="EMBL" id="JBICBT010001030">
    <property type="protein sequence ID" value="KAL3086873.1"/>
    <property type="molecule type" value="Genomic_DNA"/>
</dbReference>
<dbReference type="AlphaFoldDB" id="A0ABD2J8M2"/>
<dbReference type="InterPro" id="IPR013087">
    <property type="entry name" value="Znf_C2H2_type"/>
</dbReference>
<gene>
    <name evidence="3" type="ORF">niasHT_030952</name>
</gene>
<reference evidence="3 4" key="1">
    <citation type="submission" date="2024-10" db="EMBL/GenBank/DDBJ databases">
        <authorList>
            <person name="Kim D."/>
        </authorList>
    </citation>
    <scope>NUCLEOTIDE SEQUENCE [LARGE SCALE GENOMIC DNA]</scope>
    <source>
        <strain evidence="3">BH-2024</strain>
    </source>
</reference>
<feature type="region of interest" description="Disordered" evidence="1">
    <location>
        <begin position="91"/>
        <end position="111"/>
    </location>
</feature>